<evidence type="ECO:0000256" key="2">
    <source>
        <dbReference type="ARBA" id="ARBA00022475"/>
    </source>
</evidence>
<sequence>MRGWLPLFTFIGALIALVMVGRLLADYFGIELTLDSVHDFRDWIDAIGWWGPLAYVVLVVIRLFLGLSTHVVLTLGGVAFGLTEAIIWGGVGLTLSGVVQYGLGYYLGSDWVTKRLGDKNERMQRILSRSGVPALFLITVHPLGPQSPMTIVAGAVRFQFAKFVMTMMVASPIRASIYAVLGGAVLEFDLWLIAQITLGCVVLMILPFLHRKTRRLLLGLDT</sequence>
<dbReference type="PANTHER" id="PTHR12677">
    <property type="entry name" value="GOLGI APPARATUS MEMBRANE PROTEIN TVP38-RELATED"/>
    <property type="match status" value="1"/>
</dbReference>
<name>A0ABY6Q498_9GAMM</name>
<comment type="caution">
    <text evidence="6">Lacks conserved residue(s) required for the propagation of feature annotation.</text>
</comment>
<feature type="transmembrane region" description="Helical" evidence="6">
    <location>
        <begin position="190"/>
        <end position="209"/>
    </location>
</feature>
<evidence type="ECO:0000256" key="1">
    <source>
        <dbReference type="ARBA" id="ARBA00004651"/>
    </source>
</evidence>
<keyword evidence="3 6" id="KW-0812">Transmembrane</keyword>
<dbReference type="EMBL" id="CP036501">
    <property type="protein sequence ID" value="UZP73481.1"/>
    <property type="molecule type" value="Genomic_DNA"/>
</dbReference>
<evidence type="ECO:0000256" key="6">
    <source>
        <dbReference type="RuleBase" id="RU366058"/>
    </source>
</evidence>
<evidence type="ECO:0000256" key="5">
    <source>
        <dbReference type="ARBA" id="ARBA00023136"/>
    </source>
</evidence>
<protein>
    <recommendedName>
        <fullName evidence="6">TVP38/TMEM64 family membrane protein</fullName>
    </recommendedName>
</protein>
<keyword evidence="2 6" id="KW-1003">Cell membrane</keyword>
<evidence type="ECO:0000313" key="8">
    <source>
        <dbReference type="EMBL" id="UZP73481.1"/>
    </source>
</evidence>
<feature type="transmembrane region" description="Helical" evidence="6">
    <location>
        <begin position="163"/>
        <end position="184"/>
    </location>
</feature>
<feature type="domain" description="VTT" evidence="7">
    <location>
        <begin position="70"/>
        <end position="182"/>
    </location>
</feature>
<dbReference type="InterPro" id="IPR015414">
    <property type="entry name" value="TMEM64"/>
</dbReference>
<comment type="similarity">
    <text evidence="6">Belongs to the TVP38/TMEM64 family.</text>
</comment>
<evidence type="ECO:0000259" key="7">
    <source>
        <dbReference type="Pfam" id="PF09335"/>
    </source>
</evidence>
<dbReference type="InterPro" id="IPR032816">
    <property type="entry name" value="VTT_dom"/>
</dbReference>
<feature type="transmembrane region" description="Helical" evidence="6">
    <location>
        <begin position="49"/>
        <end position="73"/>
    </location>
</feature>
<dbReference type="RefSeq" id="WP_279242272.1">
    <property type="nucleotide sequence ID" value="NZ_CP036501.1"/>
</dbReference>
<dbReference type="Pfam" id="PF09335">
    <property type="entry name" value="VTT_dom"/>
    <property type="match status" value="1"/>
</dbReference>
<reference evidence="8 9" key="1">
    <citation type="submission" date="2019-02" db="EMBL/GenBank/DDBJ databases">
        <title>Halieaceae_genomes.</title>
        <authorList>
            <person name="Li S.-H."/>
        </authorList>
    </citation>
    <scope>NUCLEOTIDE SEQUENCE [LARGE SCALE GENOMIC DNA]</scope>
    <source>
        <strain evidence="8 9">JH123</strain>
    </source>
</reference>
<evidence type="ECO:0000256" key="3">
    <source>
        <dbReference type="ARBA" id="ARBA00022692"/>
    </source>
</evidence>
<accession>A0ABY6Q498</accession>
<gene>
    <name evidence="8" type="ORF">E0F26_01475</name>
</gene>
<dbReference type="PANTHER" id="PTHR12677:SF59">
    <property type="entry name" value="GOLGI APPARATUS MEMBRANE PROTEIN TVP38-RELATED"/>
    <property type="match status" value="1"/>
</dbReference>
<keyword evidence="4 6" id="KW-1133">Transmembrane helix</keyword>
<keyword evidence="5 6" id="KW-0472">Membrane</keyword>
<proteinExistence type="inferred from homology"/>
<keyword evidence="9" id="KW-1185">Reference proteome</keyword>
<evidence type="ECO:0000256" key="4">
    <source>
        <dbReference type="ARBA" id="ARBA00022989"/>
    </source>
</evidence>
<evidence type="ECO:0000313" key="9">
    <source>
        <dbReference type="Proteomes" id="UP001317963"/>
    </source>
</evidence>
<dbReference type="Proteomes" id="UP001317963">
    <property type="component" value="Chromosome"/>
</dbReference>
<comment type="subcellular location">
    <subcellularLocation>
        <location evidence="1 6">Cell membrane</location>
        <topology evidence="1 6">Multi-pass membrane protein</topology>
    </subcellularLocation>
</comment>
<feature type="transmembrane region" description="Helical" evidence="6">
    <location>
        <begin position="85"/>
        <end position="106"/>
    </location>
</feature>
<organism evidence="8 9">
    <name type="scientific">Candidatus Paraluminiphilus aquimaris</name>
    <dbReference type="NCBI Taxonomy" id="2518994"/>
    <lineage>
        <taxon>Bacteria</taxon>
        <taxon>Pseudomonadati</taxon>
        <taxon>Pseudomonadota</taxon>
        <taxon>Gammaproteobacteria</taxon>
        <taxon>Cellvibrionales</taxon>
        <taxon>Halieaceae</taxon>
        <taxon>Candidatus Paraluminiphilus</taxon>
    </lineage>
</organism>